<accession>A0A8X7MLV0</accession>
<name>A0A8X7MLV0_9BASI</name>
<feature type="region of interest" description="Disordered" evidence="1">
    <location>
        <begin position="49"/>
        <end position="74"/>
    </location>
</feature>
<dbReference type="AlphaFoldDB" id="A0A8X7MLV0"/>
<feature type="compositionally biased region" description="Polar residues" evidence="1">
    <location>
        <begin position="52"/>
        <end position="66"/>
    </location>
</feature>
<evidence type="ECO:0000313" key="3">
    <source>
        <dbReference type="Proteomes" id="UP000077684"/>
    </source>
</evidence>
<protein>
    <submittedName>
        <fullName evidence="2">Uncharacterized protein</fullName>
    </submittedName>
</protein>
<gene>
    <name evidence="2" type="ORF">A4X06_0g7489</name>
</gene>
<proteinExistence type="predicted"/>
<dbReference type="Proteomes" id="UP000077684">
    <property type="component" value="Unassembled WGS sequence"/>
</dbReference>
<reference evidence="2" key="2">
    <citation type="journal article" date="2019" name="IMA Fungus">
        <title>Genome sequencing and comparison of five Tilletia species to identify candidate genes for the detection of regulated species infecting wheat.</title>
        <authorList>
            <person name="Nguyen H.D.T."/>
            <person name="Sultana T."/>
            <person name="Kesanakurti P."/>
            <person name="Hambleton S."/>
        </authorList>
    </citation>
    <scope>NUCLEOTIDE SEQUENCE</scope>
    <source>
        <strain evidence="2">DAOMC 236426</strain>
    </source>
</reference>
<evidence type="ECO:0000256" key="1">
    <source>
        <dbReference type="SAM" id="MobiDB-lite"/>
    </source>
</evidence>
<reference evidence="2" key="1">
    <citation type="submission" date="2016-04" db="EMBL/GenBank/DDBJ databases">
        <authorList>
            <person name="Nguyen H.D."/>
            <person name="Samba Siva P."/>
            <person name="Cullis J."/>
            <person name="Levesque C.A."/>
            <person name="Hambleton S."/>
        </authorList>
    </citation>
    <scope>NUCLEOTIDE SEQUENCE</scope>
    <source>
        <strain evidence="2">DAOMC 236426</strain>
    </source>
</reference>
<sequence>MVIRGDSPPSSTPSSSSSTVPAGPATRSRLAISHLTDIPFYSDNPDALLRGMSSSTQPESTLTSAPGSAPASDVKPALTIDDISRLLDSKITAQTATLTLTTSEVKSDLARLRGDVLDRLAGHDRSIADIGRRLAVLESASALPADATEAYTPPSTTVPAPSTASVTRPPFATPYLGQHGTPTVPSAVPSTVAPSVGRVGLGLTSQPWPRSEARNGAYPSDDVRLEVRGDSRLPSASEDIATNEKVLYCKAERLGEFRGDPLELEFWIGTVRDVARTNPSRAWQAAVRAAIPSALKGDAREWHVALTDAEVRAMPDLPSYFKAMRDNFPVDYITLRKTAYARQWDPKKETALGYSQVKIRMLRQATPDGTPEEMLVNDVLDGLPPSLQQIIRLPRGTGRTVIALKLELGEQEPIWRRIHRVERQTEGVNTVATHASSAYTHQPLTSPSTFPADQRRSFRYDPSRVLEAKGDIPRQYRKENGRVLRLNRPCGKCGQPHFDFEHDTLVGKAYSLVETCDYEEVDEAESSAF</sequence>
<evidence type="ECO:0000313" key="2">
    <source>
        <dbReference type="EMBL" id="KAE8241566.1"/>
    </source>
</evidence>
<dbReference type="EMBL" id="LWDE02001319">
    <property type="protein sequence ID" value="KAE8241566.1"/>
    <property type="molecule type" value="Genomic_DNA"/>
</dbReference>
<organism evidence="2 3">
    <name type="scientific">Tilletia controversa</name>
    <name type="common">dwarf bunt fungus</name>
    <dbReference type="NCBI Taxonomy" id="13291"/>
    <lineage>
        <taxon>Eukaryota</taxon>
        <taxon>Fungi</taxon>
        <taxon>Dikarya</taxon>
        <taxon>Basidiomycota</taxon>
        <taxon>Ustilaginomycotina</taxon>
        <taxon>Exobasidiomycetes</taxon>
        <taxon>Tilletiales</taxon>
        <taxon>Tilletiaceae</taxon>
        <taxon>Tilletia</taxon>
    </lineage>
</organism>
<feature type="compositionally biased region" description="Low complexity" evidence="1">
    <location>
        <begin position="7"/>
        <end position="19"/>
    </location>
</feature>
<keyword evidence="3" id="KW-1185">Reference proteome</keyword>
<feature type="region of interest" description="Disordered" evidence="1">
    <location>
        <begin position="1"/>
        <end position="28"/>
    </location>
</feature>
<comment type="caution">
    <text evidence="2">The sequence shown here is derived from an EMBL/GenBank/DDBJ whole genome shotgun (WGS) entry which is preliminary data.</text>
</comment>